<evidence type="ECO:0008006" key="3">
    <source>
        <dbReference type="Google" id="ProtNLM"/>
    </source>
</evidence>
<keyword evidence="1" id="KW-0812">Transmembrane</keyword>
<evidence type="ECO:0000313" key="2">
    <source>
        <dbReference type="EMBL" id="MPM41444.1"/>
    </source>
</evidence>
<dbReference type="Pfam" id="PF12679">
    <property type="entry name" value="ABC2_membrane_2"/>
    <property type="match status" value="1"/>
</dbReference>
<reference evidence="2" key="1">
    <citation type="submission" date="2019-08" db="EMBL/GenBank/DDBJ databases">
        <authorList>
            <person name="Kucharzyk K."/>
            <person name="Murdoch R.W."/>
            <person name="Higgins S."/>
            <person name="Loffler F."/>
        </authorList>
    </citation>
    <scope>NUCLEOTIDE SEQUENCE</scope>
</reference>
<keyword evidence="1" id="KW-0472">Membrane</keyword>
<proteinExistence type="predicted"/>
<feature type="transmembrane region" description="Helical" evidence="1">
    <location>
        <begin position="114"/>
        <end position="136"/>
    </location>
</feature>
<evidence type="ECO:0000256" key="1">
    <source>
        <dbReference type="SAM" id="Phobius"/>
    </source>
</evidence>
<feature type="transmembrane region" description="Helical" evidence="1">
    <location>
        <begin position="143"/>
        <end position="164"/>
    </location>
</feature>
<sequence length="220" mass="24163">MLASFPPAFAAAFGLQMDNLFSFGGFYSFGYLYYSLFGAIMAAGIGLDLFSREKREKCMDFLLTKPRARSRLFREKLLAALALLVGSNLLFIAESLALYRAYAPNPDQMGRALLASSALLFTELVILAIAVFIAVFARRVRSVSGLATAIGIGGFLLSALHSLLEEEKLRYITVYQYFDVSKAFFEGKFDAPYATTAVILTLAFLAAAYAKYTRSDIPAL</sequence>
<dbReference type="GO" id="GO:0005886">
    <property type="term" value="C:plasma membrane"/>
    <property type="evidence" value="ECO:0007669"/>
    <property type="project" value="UniProtKB-SubCell"/>
</dbReference>
<accession>A0A644ZV28</accession>
<gene>
    <name evidence="2" type="ORF">SDC9_88099</name>
</gene>
<feature type="transmembrane region" description="Helical" evidence="1">
    <location>
        <begin position="77"/>
        <end position="102"/>
    </location>
</feature>
<organism evidence="2">
    <name type="scientific">bioreactor metagenome</name>
    <dbReference type="NCBI Taxonomy" id="1076179"/>
    <lineage>
        <taxon>unclassified sequences</taxon>
        <taxon>metagenomes</taxon>
        <taxon>ecological metagenomes</taxon>
    </lineage>
</organism>
<comment type="caution">
    <text evidence="2">The sequence shown here is derived from an EMBL/GenBank/DDBJ whole genome shotgun (WGS) entry which is preliminary data.</text>
</comment>
<protein>
    <recommendedName>
        <fullName evidence="3">ABC-2 family transporter protein</fullName>
    </recommendedName>
</protein>
<dbReference type="EMBL" id="VSSQ01009375">
    <property type="protein sequence ID" value="MPM41444.1"/>
    <property type="molecule type" value="Genomic_DNA"/>
</dbReference>
<feature type="transmembrane region" description="Helical" evidence="1">
    <location>
        <begin position="191"/>
        <end position="210"/>
    </location>
</feature>
<feature type="transmembrane region" description="Helical" evidence="1">
    <location>
        <begin position="30"/>
        <end position="50"/>
    </location>
</feature>
<keyword evidence="1" id="KW-1133">Transmembrane helix</keyword>
<dbReference type="GO" id="GO:0140359">
    <property type="term" value="F:ABC-type transporter activity"/>
    <property type="evidence" value="ECO:0007669"/>
    <property type="project" value="InterPro"/>
</dbReference>
<dbReference type="AlphaFoldDB" id="A0A644ZV28"/>
<name>A0A644ZV28_9ZZZZ</name>